<protein>
    <submittedName>
        <fullName evidence="1">Uncharacterized protein</fullName>
    </submittedName>
</protein>
<proteinExistence type="predicted"/>
<evidence type="ECO:0000313" key="2">
    <source>
        <dbReference type="Proteomes" id="UP001057452"/>
    </source>
</evidence>
<organism evidence="1 2">
    <name type="scientific">Chaenocephalus aceratus</name>
    <name type="common">Blackfin icefish</name>
    <name type="synonym">Chaenichthys aceratus</name>
    <dbReference type="NCBI Taxonomy" id="36190"/>
    <lineage>
        <taxon>Eukaryota</taxon>
        <taxon>Metazoa</taxon>
        <taxon>Chordata</taxon>
        <taxon>Craniata</taxon>
        <taxon>Vertebrata</taxon>
        <taxon>Euteleostomi</taxon>
        <taxon>Actinopterygii</taxon>
        <taxon>Neopterygii</taxon>
        <taxon>Teleostei</taxon>
        <taxon>Neoteleostei</taxon>
        <taxon>Acanthomorphata</taxon>
        <taxon>Eupercaria</taxon>
        <taxon>Perciformes</taxon>
        <taxon>Notothenioidei</taxon>
        <taxon>Channichthyidae</taxon>
        <taxon>Chaenocephalus</taxon>
    </lineage>
</organism>
<dbReference type="EMBL" id="CM043785">
    <property type="protein sequence ID" value="KAI4833469.1"/>
    <property type="molecule type" value="Genomic_DNA"/>
</dbReference>
<sequence>TVEFKGGHLFLSITREERGHHRARDQRRPPGLHVKPSPLDPRALTAPPTPWCEGMVPGSVAGLSEASDEVNRARSPPPSAFITQPPPSPQAAIAMSTKLGLGMWPSDENQPAQWDPHMKRKAPQHRNKQSDSEFNSTNKNHMSVFPPFHHPLFHEKHFFFFSLFRPQPQPSHPRNKPAKGGRE</sequence>
<accession>A0ACB9Y2N1</accession>
<comment type="caution">
    <text evidence="1">The sequence shown here is derived from an EMBL/GenBank/DDBJ whole genome shotgun (WGS) entry which is preliminary data.</text>
</comment>
<reference evidence="1" key="1">
    <citation type="submission" date="2022-05" db="EMBL/GenBank/DDBJ databases">
        <title>Chromosome-level genome of Chaenocephalus aceratus.</title>
        <authorList>
            <person name="Park H."/>
        </authorList>
    </citation>
    <scope>NUCLEOTIDE SEQUENCE</scope>
    <source>
        <strain evidence="1">KU_202001</strain>
    </source>
</reference>
<keyword evidence="2" id="KW-1185">Reference proteome</keyword>
<evidence type="ECO:0000313" key="1">
    <source>
        <dbReference type="EMBL" id="KAI4833469.1"/>
    </source>
</evidence>
<feature type="non-terminal residue" evidence="1">
    <location>
        <position position="1"/>
    </location>
</feature>
<name>A0ACB9Y2N1_CHAAC</name>
<gene>
    <name evidence="1" type="ORF">KUCAC02_016367</name>
</gene>
<dbReference type="Proteomes" id="UP001057452">
    <property type="component" value="Chromosome 1"/>
</dbReference>
<feature type="non-terminal residue" evidence="1">
    <location>
        <position position="183"/>
    </location>
</feature>